<keyword evidence="3" id="KW-1185">Reference proteome</keyword>
<evidence type="ECO:0000313" key="2">
    <source>
        <dbReference type="EMBL" id="WPX73460.1"/>
    </source>
</evidence>
<accession>A0ABZ0U927</accession>
<name>A0ABZ0U927_9FIRM</name>
<dbReference type="EMBL" id="CP136422">
    <property type="protein sequence ID" value="WPX73460.1"/>
    <property type="molecule type" value="Genomic_DNA"/>
</dbReference>
<evidence type="ECO:0000313" key="3">
    <source>
        <dbReference type="Proteomes" id="UP001325248"/>
    </source>
</evidence>
<proteinExistence type="predicted"/>
<organism evidence="2 3">
    <name type="scientific">Blautia producta</name>
    <dbReference type="NCBI Taxonomy" id="33035"/>
    <lineage>
        <taxon>Bacteria</taxon>
        <taxon>Bacillati</taxon>
        <taxon>Bacillota</taxon>
        <taxon>Clostridia</taxon>
        <taxon>Lachnospirales</taxon>
        <taxon>Lachnospiraceae</taxon>
        <taxon>Blautia</taxon>
    </lineage>
</organism>
<gene>
    <name evidence="2" type="ORF">BLCOC_18070</name>
</gene>
<keyword evidence="1" id="KW-0175">Coiled coil</keyword>
<dbReference type="Proteomes" id="UP001325248">
    <property type="component" value="Chromosome"/>
</dbReference>
<feature type="coiled-coil region" evidence="1">
    <location>
        <begin position="11"/>
        <end position="38"/>
    </location>
</feature>
<sequence>MRYGGAKLLNVAALQVEYTALQEQKEALYADYGRLKKQVKEYDVIKRNIDSILRQDREPERGRETEL</sequence>
<evidence type="ECO:0000256" key="1">
    <source>
        <dbReference type="SAM" id="Coils"/>
    </source>
</evidence>
<protein>
    <submittedName>
        <fullName evidence="2">Uncharacterized protein</fullName>
    </submittedName>
</protein>
<reference evidence="2" key="1">
    <citation type="submission" date="2023-10" db="EMBL/GenBank/DDBJ databases">
        <title>Genome sequence of Blautia coccoides DSM 935.</title>
        <authorList>
            <person name="Boeer T."/>
            <person name="Bengelsdorf F.R."/>
            <person name="Daniel R."/>
            <person name="Poehlein A."/>
        </authorList>
    </citation>
    <scope>NUCLEOTIDE SEQUENCE [LARGE SCALE GENOMIC DNA]</scope>
    <source>
        <strain evidence="2">DSM 935</strain>
    </source>
</reference>